<proteinExistence type="predicted"/>
<dbReference type="Gene3D" id="3.30.70.270">
    <property type="match status" value="1"/>
</dbReference>
<gene>
    <name evidence="8" type="primary">LOC107769503</name>
</gene>
<dbReference type="GO" id="GO:0016787">
    <property type="term" value="F:hydrolase activity"/>
    <property type="evidence" value="ECO:0007669"/>
    <property type="project" value="UniProtKB-KW"/>
</dbReference>
<keyword evidence="4" id="KW-0255">Endonuclease</keyword>
<keyword evidence="1" id="KW-0808">Transferase</keyword>
<protein>
    <recommendedName>
        <fullName evidence="7">Integrase catalytic domain-containing protein</fullName>
    </recommendedName>
</protein>
<evidence type="ECO:0000256" key="6">
    <source>
        <dbReference type="ARBA" id="ARBA00022918"/>
    </source>
</evidence>
<dbReference type="InterPro" id="IPR043128">
    <property type="entry name" value="Rev_trsase/Diguanyl_cyclase"/>
</dbReference>
<evidence type="ECO:0000256" key="2">
    <source>
        <dbReference type="ARBA" id="ARBA00022695"/>
    </source>
</evidence>
<dbReference type="PANTHER" id="PTHR37984">
    <property type="entry name" value="PROTEIN CBG26694"/>
    <property type="match status" value="1"/>
</dbReference>
<dbReference type="InterPro" id="IPR050951">
    <property type="entry name" value="Retrovirus_Pol_polyprotein"/>
</dbReference>
<evidence type="ECO:0000256" key="5">
    <source>
        <dbReference type="ARBA" id="ARBA00022801"/>
    </source>
</evidence>
<evidence type="ECO:0000259" key="7">
    <source>
        <dbReference type="PROSITE" id="PS50994"/>
    </source>
</evidence>
<dbReference type="InterPro" id="IPR001584">
    <property type="entry name" value="Integrase_cat-core"/>
</dbReference>
<dbReference type="GO" id="GO:0004519">
    <property type="term" value="F:endonuclease activity"/>
    <property type="evidence" value="ECO:0007669"/>
    <property type="project" value="UniProtKB-KW"/>
</dbReference>
<name>A0A1S3XWG3_TOBAC</name>
<evidence type="ECO:0000256" key="3">
    <source>
        <dbReference type="ARBA" id="ARBA00022722"/>
    </source>
</evidence>
<dbReference type="PROSITE" id="PS50994">
    <property type="entry name" value="INTEGRASE"/>
    <property type="match status" value="1"/>
</dbReference>
<dbReference type="Gene3D" id="3.30.420.10">
    <property type="entry name" value="Ribonuclease H-like superfamily/Ribonuclease H"/>
    <property type="match status" value="1"/>
</dbReference>
<dbReference type="CDD" id="cd01647">
    <property type="entry name" value="RT_LTR"/>
    <property type="match status" value="1"/>
</dbReference>
<evidence type="ECO:0000256" key="4">
    <source>
        <dbReference type="ARBA" id="ARBA00022759"/>
    </source>
</evidence>
<dbReference type="SUPFAM" id="SSF56672">
    <property type="entry name" value="DNA/RNA polymerases"/>
    <property type="match status" value="1"/>
</dbReference>
<organism evidence="8">
    <name type="scientific">Nicotiana tabacum</name>
    <name type="common">Common tobacco</name>
    <dbReference type="NCBI Taxonomy" id="4097"/>
    <lineage>
        <taxon>Eukaryota</taxon>
        <taxon>Viridiplantae</taxon>
        <taxon>Streptophyta</taxon>
        <taxon>Embryophyta</taxon>
        <taxon>Tracheophyta</taxon>
        <taxon>Spermatophyta</taxon>
        <taxon>Magnoliopsida</taxon>
        <taxon>eudicotyledons</taxon>
        <taxon>Gunneridae</taxon>
        <taxon>Pentapetalae</taxon>
        <taxon>asterids</taxon>
        <taxon>lamiids</taxon>
        <taxon>Solanales</taxon>
        <taxon>Solanaceae</taxon>
        <taxon>Nicotianoideae</taxon>
        <taxon>Nicotianeae</taxon>
        <taxon>Nicotiana</taxon>
    </lineage>
</organism>
<reference evidence="8" key="1">
    <citation type="submission" date="2025-08" db="UniProtKB">
        <authorList>
            <consortium name="RefSeq"/>
        </authorList>
    </citation>
    <scope>IDENTIFICATION</scope>
</reference>
<evidence type="ECO:0000256" key="1">
    <source>
        <dbReference type="ARBA" id="ARBA00022679"/>
    </source>
</evidence>
<dbReference type="Pfam" id="PF00665">
    <property type="entry name" value="rve"/>
    <property type="match status" value="1"/>
</dbReference>
<sequence>MTVVKNEKNELISTRTVTGWRICMDYRKLNLATKKDHFPLPFIDHMLDRLVGRSHFSFWMGTRGIIRFLLPRRIERKRRALALMVSMPFGECRLAYAVPTTFQRCMIAIFIDMVEDIMEVFMDDFSVVGNSFDDCHVNLRRVLKRCIKTNLVLNWEKCHFMVQEGSFGHLVSSKGIEVDRAKVDVIEKLPPPTFVKAIGNFLGHAGRTLSEAQINYTMTEKEMLVVVFAFDKFRSYLISLKISDWKGTKNQVADHLSGLEGAEKKVKVEEILETFSDEQLLATSLKEAPWICVDNTIRRCIPEIDQFSILQGCDECQRTGNIFRRYEMSMNPIQEVEVFDVWRIDFIGPFVSSYGNKYILVAVDYVSKWVEVVALSTNDAKGVIGFLKKNIFTRFGTPMAIISDEDTHFCNRASAKLLEKYDVHHKVATPYHPQTSGQVEVSNKEIKSMLTKTVNATRIDWARKLDDTLWAYQTAFKTLIGMSPYKLVFGKERRCRPQKIQAKGSLLHRPKLKQMRPLHLLQRKERREKLPLV</sequence>
<dbReference type="PaxDb" id="4097-A0A1S3XWG3"/>
<dbReference type="InterPro" id="IPR012337">
    <property type="entry name" value="RNaseH-like_sf"/>
</dbReference>
<dbReference type="InterPro" id="IPR041373">
    <property type="entry name" value="RT_RNaseH"/>
</dbReference>
<keyword evidence="5" id="KW-0378">Hydrolase</keyword>
<dbReference type="GO" id="GO:0003676">
    <property type="term" value="F:nucleic acid binding"/>
    <property type="evidence" value="ECO:0007669"/>
    <property type="project" value="InterPro"/>
</dbReference>
<keyword evidence="3" id="KW-0540">Nuclease</keyword>
<dbReference type="AlphaFoldDB" id="A0A1S3XWG3"/>
<dbReference type="PANTHER" id="PTHR37984:SF5">
    <property type="entry name" value="PROTEIN NYNRIN-LIKE"/>
    <property type="match status" value="1"/>
</dbReference>
<dbReference type="Pfam" id="PF17917">
    <property type="entry name" value="RT_RNaseH"/>
    <property type="match status" value="1"/>
</dbReference>
<dbReference type="SMR" id="A0A1S3XWG3"/>
<dbReference type="Pfam" id="PF00078">
    <property type="entry name" value="RVT_1"/>
    <property type="match status" value="1"/>
</dbReference>
<evidence type="ECO:0000313" key="8">
    <source>
        <dbReference type="RefSeq" id="XP_016444209.1"/>
    </source>
</evidence>
<feature type="domain" description="Integrase catalytic" evidence="7">
    <location>
        <begin position="328"/>
        <end position="492"/>
    </location>
</feature>
<keyword evidence="2" id="KW-0548">Nucleotidyltransferase</keyword>
<dbReference type="InterPro" id="IPR036397">
    <property type="entry name" value="RNaseH_sf"/>
</dbReference>
<dbReference type="GO" id="GO:0003964">
    <property type="term" value="F:RNA-directed DNA polymerase activity"/>
    <property type="evidence" value="ECO:0007669"/>
    <property type="project" value="UniProtKB-KW"/>
</dbReference>
<dbReference type="OrthoDB" id="1304243at2759"/>
<keyword evidence="6" id="KW-0695">RNA-directed DNA polymerase</keyword>
<dbReference type="KEGG" id="nta:107769503"/>
<accession>A0A1S3XWG3</accession>
<dbReference type="InterPro" id="IPR043502">
    <property type="entry name" value="DNA/RNA_pol_sf"/>
</dbReference>
<dbReference type="GO" id="GO:0015074">
    <property type="term" value="P:DNA integration"/>
    <property type="evidence" value="ECO:0007669"/>
    <property type="project" value="InterPro"/>
</dbReference>
<dbReference type="InterPro" id="IPR000477">
    <property type="entry name" value="RT_dom"/>
</dbReference>
<dbReference type="RefSeq" id="XP_016444209.1">
    <property type="nucleotide sequence ID" value="XM_016588723.1"/>
</dbReference>
<dbReference type="SUPFAM" id="SSF53098">
    <property type="entry name" value="Ribonuclease H-like"/>
    <property type="match status" value="1"/>
</dbReference>